<name>A0ACB9FN86_ARCLA</name>
<organism evidence="1 2">
    <name type="scientific">Arctium lappa</name>
    <name type="common">Greater burdock</name>
    <name type="synonym">Lappa major</name>
    <dbReference type="NCBI Taxonomy" id="4217"/>
    <lineage>
        <taxon>Eukaryota</taxon>
        <taxon>Viridiplantae</taxon>
        <taxon>Streptophyta</taxon>
        <taxon>Embryophyta</taxon>
        <taxon>Tracheophyta</taxon>
        <taxon>Spermatophyta</taxon>
        <taxon>Magnoliopsida</taxon>
        <taxon>eudicotyledons</taxon>
        <taxon>Gunneridae</taxon>
        <taxon>Pentapetalae</taxon>
        <taxon>asterids</taxon>
        <taxon>campanulids</taxon>
        <taxon>Asterales</taxon>
        <taxon>Asteraceae</taxon>
        <taxon>Carduoideae</taxon>
        <taxon>Cardueae</taxon>
        <taxon>Arctiinae</taxon>
        <taxon>Arctium</taxon>
    </lineage>
</organism>
<dbReference type="EMBL" id="CM042047">
    <property type="protein sequence ID" value="KAI3772408.1"/>
    <property type="molecule type" value="Genomic_DNA"/>
</dbReference>
<dbReference type="Proteomes" id="UP001055879">
    <property type="component" value="Linkage Group LG01"/>
</dbReference>
<accession>A0ACB9FN86</accession>
<evidence type="ECO:0000313" key="2">
    <source>
        <dbReference type="Proteomes" id="UP001055879"/>
    </source>
</evidence>
<proteinExistence type="predicted"/>
<reference evidence="1 2" key="2">
    <citation type="journal article" date="2022" name="Mol. Ecol. Resour.">
        <title>The genomes of chicory, endive, great burdock and yacon provide insights into Asteraceae paleo-polyploidization history and plant inulin production.</title>
        <authorList>
            <person name="Fan W."/>
            <person name="Wang S."/>
            <person name="Wang H."/>
            <person name="Wang A."/>
            <person name="Jiang F."/>
            <person name="Liu H."/>
            <person name="Zhao H."/>
            <person name="Xu D."/>
            <person name="Zhang Y."/>
        </authorList>
    </citation>
    <scope>NUCLEOTIDE SEQUENCE [LARGE SCALE GENOMIC DNA]</scope>
    <source>
        <strain evidence="2">cv. Niubang</strain>
    </source>
</reference>
<comment type="caution">
    <text evidence="1">The sequence shown here is derived from an EMBL/GenBank/DDBJ whole genome shotgun (WGS) entry which is preliminary data.</text>
</comment>
<sequence length="87" mass="9667">MCHAPMADHPPMAAAPAVVAVPMVDSASMDSQFRRLGAKIVEFKRLYDGLVDAFAKHKDYTKDLVMKHEKEIESLKKKVIGKVVEAE</sequence>
<gene>
    <name evidence="1" type="ORF">L6452_03594</name>
</gene>
<reference evidence="2" key="1">
    <citation type="journal article" date="2022" name="Mol. Ecol. Resour.">
        <title>The genomes of chicory, endive, great burdock and yacon provide insights into Asteraceae palaeo-polyploidization history and plant inulin production.</title>
        <authorList>
            <person name="Fan W."/>
            <person name="Wang S."/>
            <person name="Wang H."/>
            <person name="Wang A."/>
            <person name="Jiang F."/>
            <person name="Liu H."/>
            <person name="Zhao H."/>
            <person name="Xu D."/>
            <person name="Zhang Y."/>
        </authorList>
    </citation>
    <scope>NUCLEOTIDE SEQUENCE [LARGE SCALE GENOMIC DNA]</scope>
    <source>
        <strain evidence="2">cv. Niubang</strain>
    </source>
</reference>
<evidence type="ECO:0000313" key="1">
    <source>
        <dbReference type="EMBL" id="KAI3772408.1"/>
    </source>
</evidence>
<protein>
    <submittedName>
        <fullName evidence="1">Uncharacterized protein</fullName>
    </submittedName>
</protein>
<keyword evidence="2" id="KW-1185">Reference proteome</keyword>